<dbReference type="GO" id="GO:0008168">
    <property type="term" value="F:methyltransferase activity"/>
    <property type="evidence" value="ECO:0007669"/>
    <property type="project" value="UniProtKB-KW"/>
</dbReference>
<dbReference type="Proteomes" id="UP000282674">
    <property type="component" value="Unassembled WGS sequence"/>
</dbReference>
<dbReference type="GO" id="GO:0032259">
    <property type="term" value="P:methylation"/>
    <property type="evidence" value="ECO:0007669"/>
    <property type="project" value="UniProtKB-KW"/>
</dbReference>
<keyword evidence="4" id="KW-1185">Reference proteome</keyword>
<name>A0A3M2LP18_9ACTN</name>
<dbReference type="Pfam" id="PF13649">
    <property type="entry name" value="Methyltransf_25"/>
    <property type="match status" value="1"/>
</dbReference>
<dbReference type="Gene3D" id="3.40.50.150">
    <property type="entry name" value="Vaccinia Virus protein VP39"/>
    <property type="match status" value="1"/>
</dbReference>
<dbReference type="AlphaFoldDB" id="A0A3M2LP18"/>
<dbReference type="CDD" id="cd02440">
    <property type="entry name" value="AdoMet_MTases"/>
    <property type="match status" value="1"/>
</dbReference>
<dbReference type="InterPro" id="IPR029063">
    <property type="entry name" value="SAM-dependent_MTases_sf"/>
</dbReference>
<proteinExistence type="predicted"/>
<feature type="domain" description="Methyltransferase" evidence="2">
    <location>
        <begin position="88"/>
        <end position="182"/>
    </location>
</feature>
<dbReference type="EMBL" id="RFFG01000082">
    <property type="protein sequence ID" value="RMI38630.1"/>
    <property type="molecule type" value="Genomic_DNA"/>
</dbReference>
<evidence type="ECO:0000259" key="2">
    <source>
        <dbReference type="Pfam" id="PF13649"/>
    </source>
</evidence>
<dbReference type="InterPro" id="IPR041698">
    <property type="entry name" value="Methyltransf_25"/>
</dbReference>
<protein>
    <submittedName>
        <fullName evidence="3">Class I SAM-dependent methyltransferase</fullName>
    </submittedName>
</protein>
<keyword evidence="3" id="KW-0489">Methyltransferase</keyword>
<comment type="caution">
    <text evidence="3">The sequence shown here is derived from an EMBL/GenBank/DDBJ whole genome shotgun (WGS) entry which is preliminary data.</text>
</comment>
<gene>
    <name evidence="3" type="ORF">EBO15_32380</name>
</gene>
<dbReference type="SUPFAM" id="SSF53335">
    <property type="entry name" value="S-adenosyl-L-methionine-dependent methyltransferases"/>
    <property type="match status" value="1"/>
</dbReference>
<evidence type="ECO:0000313" key="4">
    <source>
        <dbReference type="Proteomes" id="UP000282674"/>
    </source>
</evidence>
<organism evidence="3 4">
    <name type="scientific">Actinomadura harenae</name>
    <dbReference type="NCBI Taxonomy" id="2483351"/>
    <lineage>
        <taxon>Bacteria</taxon>
        <taxon>Bacillati</taxon>
        <taxon>Actinomycetota</taxon>
        <taxon>Actinomycetes</taxon>
        <taxon>Streptosporangiales</taxon>
        <taxon>Thermomonosporaceae</taxon>
        <taxon>Actinomadura</taxon>
    </lineage>
</organism>
<evidence type="ECO:0000313" key="3">
    <source>
        <dbReference type="EMBL" id="RMI38630.1"/>
    </source>
</evidence>
<evidence type="ECO:0000256" key="1">
    <source>
        <dbReference type="ARBA" id="ARBA00022679"/>
    </source>
</evidence>
<accession>A0A3M2LP18</accession>
<keyword evidence="1 3" id="KW-0808">Transferase</keyword>
<dbReference type="PANTHER" id="PTHR43861">
    <property type="entry name" value="TRANS-ACONITATE 2-METHYLTRANSFERASE-RELATED"/>
    <property type="match status" value="1"/>
</dbReference>
<sequence>MRTSVRHSGFGTDNLCWCSFESACHTPDMNGKSPDDVAANRALWDARAQAHGTTPNDMLYDVDSFLAGRQTLYGIELELAGDVTGQDVLHLQCHFGMDTLNWARLGARGTGVDFSSTAIARARELAELAGLTADFVEADTQNLPSGLAGRFDLVVATYGVLCWIGDLDAWMRGAATALRPGGRLVLVDLHPAYQTLASYEPLVADWPYGGGEPQREVVTGTYADPDLPMTAQEVVQYPHSVGEIVTAAAGAGLIIDRLAEHTEVDFPGSRILPEAPDGTRRFPFGDTYLPILYSLRARAPRAATA</sequence>
<reference evidence="3 4" key="1">
    <citation type="submission" date="2018-10" db="EMBL/GenBank/DDBJ databases">
        <title>Isolation from soil.</title>
        <authorList>
            <person name="Hu J."/>
        </authorList>
    </citation>
    <scope>NUCLEOTIDE SEQUENCE [LARGE SCALE GENOMIC DNA]</scope>
    <source>
        <strain evidence="3 4">NEAU-Ht49</strain>
    </source>
</reference>